<protein>
    <recommendedName>
        <fullName evidence="2">MPN domain-containing protein</fullName>
    </recommendedName>
</protein>
<dbReference type="GO" id="GO:0071541">
    <property type="term" value="C:eukaryotic translation initiation factor 3 complex, eIF3m"/>
    <property type="evidence" value="ECO:0007669"/>
    <property type="project" value="TreeGrafter"/>
</dbReference>
<dbReference type="GO" id="GO:0003743">
    <property type="term" value="F:translation initiation factor activity"/>
    <property type="evidence" value="ECO:0007669"/>
    <property type="project" value="TreeGrafter"/>
</dbReference>
<dbReference type="InterPro" id="IPR024969">
    <property type="entry name" value="EIF3F/CSN6-like_C"/>
</dbReference>
<evidence type="ECO:0000313" key="3">
    <source>
        <dbReference type="EMBL" id="POY72940.1"/>
    </source>
</evidence>
<organism evidence="3 4">
    <name type="scientific">Rhodotorula taiwanensis</name>
    <dbReference type="NCBI Taxonomy" id="741276"/>
    <lineage>
        <taxon>Eukaryota</taxon>
        <taxon>Fungi</taxon>
        <taxon>Dikarya</taxon>
        <taxon>Basidiomycota</taxon>
        <taxon>Pucciniomycotina</taxon>
        <taxon>Microbotryomycetes</taxon>
        <taxon>Sporidiobolales</taxon>
        <taxon>Sporidiobolaceae</taxon>
        <taxon>Rhodotorula</taxon>
    </lineage>
</organism>
<feature type="domain" description="MPN" evidence="2">
    <location>
        <begin position="23"/>
        <end position="179"/>
    </location>
</feature>
<dbReference type="STRING" id="741276.A0A2S5B837"/>
<evidence type="ECO:0000313" key="4">
    <source>
        <dbReference type="Proteomes" id="UP000237144"/>
    </source>
</evidence>
<dbReference type="GO" id="GO:0008237">
    <property type="term" value="F:metallopeptidase activity"/>
    <property type="evidence" value="ECO:0007669"/>
    <property type="project" value="InterPro"/>
</dbReference>
<keyword evidence="4" id="KW-1185">Reference proteome</keyword>
<feature type="region of interest" description="Disordered" evidence="1">
    <location>
        <begin position="300"/>
        <end position="331"/>
    </location>
</feature>
<dbReference type="Pfam" id="PF13012">
    <property type="entry name" value="MitMem_reg"/>
    <property type="match status" value="1"/>
</dbReference>
<dbReference type="PROSITE" id="PS50249">
    <property type="entry name" value="MPN"/>
    <property type="match status" value="1"/>
</dbReference>
<proteinExistence type="predicted"/>
<dbReference type="EMBL" id="PJQD01000044">
    <property type="protein sequence ID" value="POY72940.1"/>
    <property type="molecule type" value="Genomic_DNA"/>
</dbReference>
<accession>A0A2S5B837</accession>
<comment type="caution">
    <text evidence="3">The sequence shown here is derived from an EMBL/GenBank/DDBJ whole genome shotgun (WGS) entry which is preliminary data.</text>
</comment>
<dbReference type="PANTHER" id="PTHR10540">
    <property type="entry name" value="EUKARYOTIC TRANSLATION INITIATION FACTOR 3 SUBUNIT F-RELATED"/>
    <property type="match status" value="1"/>
</dbReference>
<dbReference type="Pfam" id="PF01398">
    <property type="entry name" value="JAB"/>
    <property type="match status" value="1"/>
</dbReference>
<dbReference type="Gene3D" id="3.40.140.10">
    <property type="entry name" value="Cytidine Deaminase, domain 2"/>
    <property type="match status" value="1"/>
</dbReference>
<evidence type="ECO:0000256" key="1">
    <source>
        <dbReference type="SAM" id="MobiDB-lite"/>
    </source>
</evidence>
<dbReference type="GO" id="GO:0031369">
    <property type="term" value="F:translation initiation factor binding"/>
    <property type="evidence" value="ECO:0007669"/>
    <property type="project" value="TreeGrafter"/>
</dbReference>
<dbReference type="Proteomes" id="UP000237144">
    <property type="component" value="Unassembled WGS sequence"/>
</dbReference>
<name>A0A2S5B837_9BASI</name>
<dbReference type="PANTHER" id="PTHR10540:SF6">
    <property type="entry name" value="EUKARYOTIC TRANSLATION INITIATION FACTOR 3 SUBUNIT F"/>
    <property type="match status" value="1"/>
</dbReference>
<dbReference type="InterPro" id="IPR037518">
    <property type="entry name" value="MPN"/>
</dbReference>
<gene>
    <name evidence="3" type="ORF">BMF94_4016</name>
</gene>
<dbReference type="InterPro" id="IPR000555">
    <property type="entry name" value="JAMM/MPN+_dom"/>
</dbReference>
<evidence type="ECO:0000259" key="2">
    <source>
        <dbReference type="PROSITE" id="PS50249"/>
    </source>
</evidence>
<sequence length="378" mass="39647">MSLSLALPPSAALLSSSRPVQLAQLHPVALASILDSHLRRQPDHDRVFGTLLGVRRSASSSSSTDEAAVSPSTVQVTDAYAVPYAVRSHGGQVTIDVEHHRAVLDLHLKANPRLVVVGWFATHPTLNSFSALIHQFYSTECTTTAAGQNAASGSGQQAVHLALDPDSLEFTCYTASPIGGQASNANGQEAHFAFVPIPSTVVVPAQERPSLDLLTERLSSLSALVPNAATAATLSSAQSDANPATPLETLYSLLRQVTAMLDQVLAYVEKVTRGEIQGDEKIGRALLETVGTVPTRAANAGSGVAASEEQGGEVDEAAVEKKKSSKSGGARSADAAAVQQVDFEEEFNAHLADVLMVSYLANVIKTQAELSSRLNLLV</sequence>
<reference evidence="3 4" key="1">
    <citation type="journal article" date="2018" name="Front. Microbiol.">
        <title>Prospects for Fungal Bioremediation of Acidic Radioactive Waste Sites: Characterization and Genome Sequence of Rhodotorula taiwanensis MD1149.</title>
        <authorList>
            <person name="Tkavc R."/>
            <person name="Matrosova V.Y."/>
            <person name="Grichenko O.E."/>
            <person name="Gostincar C."/>
            <person name="Volpe R.P."/>
            <person name="Klimenkova P."/>
            <person name="Gaidamakova E.K."/>
            <person name="Zhou C.E."/>
            <person name="Stewart B.J."/>
            <person name="Lyman M.G."/>
            <person name="Malfatti S.A."/>
            <person name="Rubinfeld B."/>
            <person name="Courtot M."/>
            <person name="Singh J."/>
            <person name="Dalgard C.L."/>
            <person name="Hamilton T."/>
            <person name="Frey K.G."/>
            <person name="Gunde-Cimerman N."/>
            <person name="Dugan L."/>
            <person name="Daly M.J."/>
        </authorList>
    </citation>
    <scope>NUCLEOTIDE SEQUENCE [LARGE SCALE GENOMIC DNA]</scope>
    <source>
        <strain evidence="3 4">MD1149</strain>
    </source>
</reference>
<dbReference type="OrthoDB" id="25498at2759"/>
<dbReference type="AlphaFoldDB" id="A0A2S5B837"/>